<dbReference type="InterPro" id="IPR001356">
    <property type="entry name" value="HD"/>
</dbReference>
<evidence type="ECO:0000256" key="7">
    <source>
        <dbReference type="ARBA" id="ARBA00023242"/>
    </source>
</evidence>
<evidence type="ECO:0000256" key="6">
    <source>
        <dbReference type="ARBA" id="ARBA00023163"/>
    </source>
</evidence>
<proteinExistence type="inferred from homology"/>
<keyword evidence="5 9" id="KW-0371">Homeobox</keyword>
<keyword evidence="6" id="KW-0804">Transcription</keyword>
<comment type="similarity">
    <text evidence="8">Belongs to the WUS homeobox family.</text>
</comment>
<evidence type="ECO:0000256" key="10">
    <source>
        <dbReference type="RuleBase" id="RU000682"/>
    </source>
</evidence>
<evidence type="ECO:0000259" key="11">
    <source>
        <dbReference type="PROSITE" id="PS50071"/>
    </source>
</evidence>
<organism evidence="12 13">
    <name type="scientific">Saponaria officinalis</name>
    <name type="common">Common soapwort</name>
    <name type="synonym">Lychnis saponaria</name>
    <dbReference type="NCBI Taxonomy" id="3572"/>
    <lineage>
        <taxon>Eukaryota</taxon>
        <taxon>Viridiplantae</taxon>
        <taxon>Streptophyta</taxon>
        <taxon>Embryophyta</taxon>
        <taxon>Tracheophyta</taxon>
        <taxon>Spermatophyta</taxon>
        <taxon>Magnoliopsida</taxon>
        <taxon>eudicotyledons</taxon>
        <taxon>Gunneridae</taxon>
        <taxon>Pentapetalae</taxon>
        <taxon>Caryophyllales</taxon>
        <taxon>Caryophyllaceae</taxon>
        <taxon>Caryophylleae</taxon>
        <taxon>Saponaria</taxon>
    </lineage>
</organism>
<comment type="caution">
    <text evidence="12">The sequence shown here is derived from an EMBL/GenBank/DDBJ whole genome shotgun (WGS) entry which is preliminary data.</text>
</comment>
<evidence type="ECO:0000313" key="12">
    <source>
        <dbReference type="EMBL" id="KAK9727294.1"/>
    </source>
</evidence>
<dbReference type="InterPro" id="IPR009057">
    <property type="entry name" value="Homeodomain-like_sf"/>
</dbReference>
<dbReference type="PANTHER" id="PTHR45940:SF42">
    <property type="entry name" value="WUSCHEL-RELATED HOMEOBOX 3"/>
    <property type="match status" value="1"/>
</dbReference>
<dbReference type="SMART" id="SM00389">
    <property type="entry name" value="HOX"/>
    <property type="match status" value="1"/>
</dbReference>
<protein>
    <recommendedName>
        <fullName evidence="11">Homeobox domain-containing protein</fullName>
    </recommendedName>
</protein>
<evidence type="ECO:0000256" key="9">
    <source>
        <dbReference type="PROSITE-ProRule" id="PRU00108"/>
    </source>
</evidence>
<keyword evidence="7 9" id="KW-0539">Nucleus</keyword>
<feature type="domain" description="Homeobox" evidence="11">
    <location>
        <begin position="2"/>
        <end position="67"/>
    </location>
</feature>
<accession>A0AAW1L414</accession>
<dbReference type="FunFam" id="1.10.10.60:FF:000146">
    <property type="entry name" value="WUSCHEL-related homeobox 4"/>
    <property type="match status" value="1"/>
</dbReference>
<evidence type="ECO:0000256" key="4">
    <source>
        <dbReference type="ARBA" id="ARBA00023125"/>
    </source>
</evidence>
<keyword evidence="2" id="KW-0217">Developmental protein</keyword>
<name>A0AAW1L414_SAPOF</name>
<keyword evidence="13" id="KW-1185">Reference proteome</keyword>
<evidence type="ECO:0000256" key="1">
    <source>
        <dbReference type="ARBA" id="ARBA00004123"/>
    </source>
</evidence>
<comment type="subcellular location">
    <subcellularLocation>
        <location evidence="1 9 10">Nucleus</location>
    </subcellularLocation>
</comment>
<keyword evidence="4 9" id="KW-0238">DNA-binding</keyword>
<keyword evidence="3" id="KW-0805">Transcription regulation</keyword>
<dbReference type="Gene3D" id="1.10.10.60">
    <property type="entry name" value="Homeodomain-like"/>
    <property type="match status" value="1"/>
</dbReference>
<evidence type="ECO:0000256" key="2">
    <source>
        <dbReference type="ARBA" id="ARBA00022473"/>
    </source>
</evidence>
<dbReference type="Proteomes" id="UP001443914">
    <property type="component" value="Unassembled WGS sequence"/>
</dbReference>
<dbReference type="PROSITE" id="PS50071">
    <property type="entry name" value="HOMEOBOX_2"/>
    <property type="match status" value="1"/>
</dbReference>
<gene>
    <name evidence="12" type="ORF">RND81_05G271800</name>
</gene>
<dbReference type="InterPro" id="IPR044555">
    <property type="entry name" value="WUSCHEL-like"/>
</dbReference>
<dbReference type="GO" id="GO:0099402">
    <property type="term" value="P:plant organ development"/>
    <property type="evidence" value="ECO:0007669"/>
    <property type="project" value="InterPro"/>
</dbReference>
<dbReference type="Pfam" id="PF00046">
    <property type="entry name" value="Homeodomain"/>
    <property type="match status" value="1"/>
</dbReference>
<dbReference type="EMBL" id="JBDFQZ010000005">
    <property type="protein sequence ID" value="KAK9727294.1"/>
    <property type="molecule type" value="Genomic_DNA"/>
</dbReference>
<dbReference type="CDD" id="cd00086">
    <property type="entry name" value="homeodomain"/>
    <property type="match status" value="1"/>
</dbReference>
<evidence type="ECO:0000256" key="8">
    <source>
        <dbReference type="ARBA" id="ARBA00024040"/>
    </source>
</evidence>
<dbReference type="GO" id="GO:0003700">
    <property type="term" value="F:DNA-binding transcription factor activity"/>
    <property type="evidence" value="ECO:0007669"/>
    <property type="project" value="InterPro"/>
</dbReference>
<dbReference type="AlphaFoldDB" id="A0AAW1L414"/>
<reference evidence="12" key="1">
    <citation type="submission" date="2024-03" db="EMBL/GenBank/DDBJ databases">
        <title>WGS assembly of Saponaria officinalis var. Norfolk2.</title>
        <authorList>
            <person name="Jenkins J."/>
            <person name="Shu S."/>
            <person name="Grimwood J."/>
            <person name="Barry K."/>
            <person name="Goodstein D."/>
            <person name="Schmutz J."/>
            <person name="Leebens-Mack J."/>
            <person name="Osbourn A."/>
        </authorList>
    </citation>
    <scope>NUCLEOTIDE SEQUENCE [LARGE SCALE GENOMIC DNA]</scope>
    <source>
        <strain evidence="12">JIC</strain>
    </source>
</reference>
<dbReference type="SUPFAM" id="SSF46689">
    <property type="entry name" value="Homeodomain-like"/>
    <property type="match status" value="1"/>
</dbReference>
<dbReference type="GO" id="GO:0005634">
    <property type="term" value="C:nucleus"/>
    <property type="evidence" value="ECO:0007669"/>
    <property type="project" value="UniProtKB-SubCell"/>
</dbReference>
<evidence type="ECO:0000313" key="13">
    <source>
        <dbReference type="Proteomes" id="UP001443914"/>
    </source>
</evidence>
<sequence length="236" mass="27513">MSPAASTRWCPTPEQVMILEEMYRGGVRTPNAAHIQQITAHLSLYGKIEGKNVFYWFQNHKARDRQKLRKRLLGKQQQQQLHQHIMFQIPADYQPPPPLLHHRHHFDQLPACCASSSSIHVGFHHQPPPMLTSPCFASAHHQSRCDDSSARMANIYNWKGDTLRAHFELENEKLVRITNHNDWTMRQDHDYDNHSNYYDDDGDDEHCTTRSLKTLELFPIKDKTSLKNNNNNVVDT</sequence>
<evidence type="ECO:0000256" key="5">
    <source>
        <dbReference type="ARBA" id="ARBA00023155"/>
    </source>
</evidence>
<dbReference type="GO" id="GO:0003677">
    <property type="term" value="F:DNA binding"/>
    <property type="evidence" value="ECO:0007669"/>
    <property type="project" value="UniProtKB-UniRule"/>
</dbReference>
<evidence type="ECO:0000256" key="3">
    <source>
        <dbReference type="ARBA" id="ARBA00023015"/>
    </source>
</evidence>
<feature type="DNA-binding region" description="Homeobox" evidence="9">
    <location>
        <begin position="4"/>
        <end position="68"/>
    </location>
</feature>
<dbReference type="PANTHER" id="PTHR45940">
    <property type="entry name" value="WUSCHEL-RELATED HOMEOBOX 1-RELATED"/>
    <property type="match status" value="1"/>
</dbReference>